<feature type="domain" description="ORC1/DEAH AAA+ ATPase" evidence="1">
    <location>
        <begin position="1"/>
        <end position="124"/>
    </location>
</feature>
<dbReference type="PANTHER" id="PTHR35894">
    <property type="entry name" value="GENERAL SECRETION PATHWAY PROTEIN A-RELATED"/>
    <property type="match status" value="1"/>
</dbReference>
<dbReference type="Gene3D" id="3.40.50.300">
    <property type="entry name" value="P-loop containing nucleotide triphosphate hydrolases"/>
    <property type="match status" value="1"/>
</dbReference>
<dbReference type="InterPro" id="IPR052026">
    <property type="entry name" value="ExeA_AAA_ATPase_DNA-bind"/>
</dbReference>
<sequence length="221" mass="25117">MLTGEVGLGKTLLCRQLLKSRPNGVRTAFIFNPLPTYEDLLQAIHYDLTGERLPGVSYEQLTRDFYKSLIALAENGERAAVVLDEAHRFSPDLLEGLRLLSNLETEKEKLIYLLLVGQPELEKTIATTEMRPLAQRINIRYRLTPFSRNETIGYIHHRLSLANKNRCFHFSHPAKLLAHYVSGGVPRRINQICDRAIISAFTLGVKRVNAGILWRAAREIV</sequence>
<reference evidence="2" key="1">
    <citation type="submission" date="2018-06" db="EMBL/GenBank/DDBJ databases">
        <authorList>
            <person name="Zhirakovskaya E."/>
        </authorList>
    </citation>
    <scope>NUCLEOTIDE SEQUENCE</scope>
</reference>
<dbReference type="AlphaFoldDB" id="A0A3B1C1K1"/>
<dbReference type="SUPFAM" id="SSF52540">
    <property type="entry name" value="P-loop containing nucleoside triphosphate hydrolases"/>
    <property type="match status" value="1"/>
</dbReference>
<dbReference type="GO" id="GO:0016887">
    <property type="term" value="F:ATP hydrolysis activity"/>
    <property type="evidence" value="ECO:0007669"/>
    <property type="project" value="InterPro"/>
</dbReference>
<evidence type="ECO:0000259" key="1">
    <source>
        <dbReference type="Pfam" id="PF13401"/>
    </source>
</evidence>
<protein>
    <recommendedName>
        <fullName evidence="1">ORC1/DEAH AAA+ ATPase domain-containing protein</fullName>
    </recommendedName>
</protein>
<name>A0A3B1C1K1_9ZZZZ</name>
<organism evidence="2">
    <name type="scientific">hydrothermal vent metagenome</name>
    <dbReference type="NCBI Taxonomy" id="652676"/>
    <lineage>
        <taxon>unclassified sequences</taxon>
        <taxon>metagenomes</taxon>
        <taxon>ecological metagenomes</taxon>
    </lineage>
</organism>
<dbReference type="InterPro" id="IPR049945">
    <property type="entry name" value="AAA_22"/>
</dbReference>
<accession>A0A3B1C1K1</accession>
<dbReference type="Pfam" id="PF13401">
    <property type="entry name" value="AAA_22"/>
    <property type="match status" value="1"/>
</dbReference>
<gene>
    <name evidence="2" type="ORF">MNBD_NITROSPINAE04-457</name>
</gene>
<proteinExistence type="predicted"/>
<evidence type="ECO:0000313" key="2">
    <source>
        <dbReference type="EMBL" id="VAX24386.1"/>
    </source>
</evidence>
<dbReference type="PANTHER" id="PTHR35894:SF1">
    <property type="entry name" value="PHOSPHORIBULOKINASE _ URIDINE KINASE FAMILY"/>
    <property type="match status" value="1"/>
</dbReference>
<dbReference type="EMBL" id="UOGA01000271">
    <property type="protein sequence ID" value="VAX24386.1"/>
    <property type="molecule type" value="Genomic_DNA"/>
</dbReference>
<dbReference type="InterPro" id="IPR027417">
    <property type="entry name" value="P-loop_NTPase"/>
</dbReference>